<evidence type="ECO:0000313" key="3">
    <source>
        <dbReference type="Proteomes" id="UP000564885"/>
    </source>
</evidence>
<gene>
    <name evidence="2" type="ORF">HJG44_04930</name>
</gene>
<dbReference type="AlphaFoldDB" id="A0A849HXA7"/>
<keyword evidence="3" id="KW-1185">Reference proteome</keyword>
<feature type="transmembrane region" description="Helical" evidence="1">
    <location>
        <begin position="31"/>
        <end position="54"/>
    </location>
</feature>
<sequence length="85" mass="9845">MLDFSFGAVAMGHLVACVFFLKFWSRTRDELFAVFAAAFALFALEQVLIAWAGLPKEEQTWFYLLRLLAFLLIIAAVLRKNRRWS</sequence>
<evidence type="ECO:0000256" key="1">
    <source>
        <dbReference type="SAM" id="Phobius"/>
    </source>
</evidence>
<organism evidence="2 3">
    <name type="scientific">Enterovirga aerilata</name>
    <dbReference type="NCBI Taxonomy" id="2730920"/>
    <lineage>
        <taxon>Bacteria</taxon>
        <taxon>Pseudomonadati</taxon>
        <taxon>Pseudomonadota</taxon>
        <taxon>Alphaproteobacteria</taxon>
        <taxon>Hyphomicrobiales</taxon>
        <taxon>Methylobacteriaceae</taxon>
        <taxon>Enterovirga</taxon>
    </lineage>
</organism>
<dbReference type="EMBL" id="JABEPP010000001">
    <property type="protein sequence ID" value="NNM71742.1"/>
    <property type="molecule type" value="Genomic_DNA"/>
</dbReference>
<keyword evidence="1" id="KW-0812">Transmembrane</keyword>
<accession>A0A849HXA7</accession>
<dbReference type="Proteomes" id="UP000564885">
    <property type="component" value="Unassembled WGS sequence"/>
</dbReference>
<proteinExistence type="predicted"/>
<dbReference type="Pfam" id="PF19447">
    <property type="entry name" value="DUF5985"/>
    <property type="match status" value="1"/>
</dbReference>
<dbReference type="RefSeq" id="WP_171217166.1">
    <property type="nucleotide sequence ID" value="NZ_JABEPP010000001.1"/>
</dbReference>
<keyword evidence="1" id="KW-0472">Membrane</keyword>
<dbReference type="InterPro" id="IPR046027">
    <property type="entry name" value="DUF5985"/>
</dbReference>
<feature type="transmembrane region" description="Helical" evidence="1">
    <location>
        <begin position="60"/>
        <end position="78"/>
    </location>
</feature>
<evidence type="ECO:0000313" key="2">
    <source>
        <dbReference type="EMBL" id="NNM71742.1"/>
    </source>
</evidence>
<comment type="caution">
    <text evidence="2">The sequence shown here is derived from an EMBL/GenBank/DDBJ whole genome shotgun (WGS) entry which is preliminary data.</text>
</comment>
<keyword evidence="1" id="KW-1133">Transmembrane helix</keyword>
<protein>
    <submittedName>
        <fullName evidence="2">Uncharacterized protein</fullName>
    </submittedName>
</protein>
<reference evidence="2 3" key="1">
    <citation type="submission" date="2020-04" db="EMBL/GenBank/DDBJ databases">
        <title>Enterovirga sp. isolate from soil.</title>
        <authorList>
            <person name="Chea S."/>
            <person name="Kim D.-U."/>
        </authorList>
    </citation>
    <scope>NUCLEOTIDE SEQUENCE [LARGE SCALE GENOMIC DNA]</scope>
    <source>
        <strain evidence="2 3">DB1703</strain>
    </source>
</reference>
<feature type="transmembrane region" description="Helical" evidence="1">
    <location>
        <begin position="6"/>
        <end position="24"/>
    </location>
</feature>
<name>A0A849HXA7_9HYPH</name>